<evidence type="ECO:0000256" key="6">
    <source>
        <dbReference type="SAM" id="Phobius"/>
    </source>
</evidence>
<keyword evidence="4 6" id="KW-1133">Transmembrane helix</keyword>
<evidence type="ECO:0000256" key="5">
    <source>
        <dbReference type="ARBA" id="ARBA00023136"/>
    </source>
</evidence>
<comment type="caution">
    <text evidence="7">The sequence shown here is derived from an EMBL/GenBank/DDBJ whole genome shotgun (WGS) entry which is preliminary data.</text>
</comment>
<name>A0A6I2U065_9FIRM</name>
<dbReference type="GO" id="GO:0042910">
    <property type="term" value="F:xenobiotic transmembrane transporter activity"/>
    <property type="evidence" value="ECO:0007669"/>
    <property type="project" value="InterPro"/>
</dbReference>
<dbReference type="InterPro" id="IPR002528">
    <property type="entry name" value="MATE_fam"/>
</dbReference>
<dbReference type="Pfam" id="PF01554">
    <property type="entry name" value="MatE"/>
    <property type="match status" value="1"/>
</dbReference>
<proteinExistence type="predicted"/>
<feature type="transmembrane region" description="Helical" evidence="6">
    <location>
        <begin position="69"/>
        <end position="86"/>
    </location>
</feature>
<sequence>MGITIGVQPLLGYNYGTQNLSRIRAALRKLTFLTIVVGCSLALVCCLYVKTIVSLFLKEPEALAIGQKMVEILVLTGPFLGIYYIASSFLQAIGHAKSVSLVSLLRQGIFLVPLLVIMDRFMGQMENIWAVILSDIAAASIAVVIAVWHYNIIKKNFAHN</sequence>
<dbReference type="PANTHER" id="PTHR43823">
    <property type="entry name" value="SPORULATION PROTEIN YKVU"/>
    <property type="match status" value="1"/>
</dbReference>
<evidence type="ECO:0000313" key="8">
    <source>
        <dbReference type="Proteomes" id="UP000431913"/>
    </source>
</evidence>
<dbReference type="EMBL" id="VUNJ01000003">
    <property type="protein sequence ID" value="MST90987.1"/>
    <property type="molecule type" value="Genomic_DNA"/>
</dbReference>
<reference evidence="7 8" key="1">
    <citation type="submission" date="2019-08" db="EMBL/GenBank/DDBJ databases">
        <title>In-depth cultivation of the pig gut microbiome towards novel bacterial diversity and tailored functional studies.</title>
        <authorList>
            <person name="Wylensek D."/>
            <person name="Hitch T.C.A."/>
            <person name="Clavel T."/>
        </authorList>
    </citation>
    <scope>NUCLEOTIDE SEQUENCE [LARGE SCALE GENOMIC DNA]</scope>
    <source>
        <strain evidence="7 8">WCA3-601-WT-6J</strain>
    </source>
</reference>
<evidence type="ECO:0000256" key="4">
    <source>
        <dbReference type="ARBA" id="ARBA00022989"/>
    </source>
</evidence>
<comment type="subcellular location">
    <subcellularLocation>
        <location evidence="1">Cell membrane</location>
        <topology evidence="1">Multi-pass membrane protein</topology>
    </subcellularLocation>
</comment>
<feature type="transmembrane region" description="Helical" evidence="6">
    <location>
        <begin position="30"/>
        <end position="57"/>
    </location>
</feature>
<feature type="transmembrane region" description="Helical" evidence="6">
    <location>
        <begin position="128"/>
        <end position="150"/>
    </location>
</feature>
<keyword evidence="5 6" id="KW-0472">Membrane</keyword>
<evidence type="ECO:0000313" key="7">
    <source>
        <dbReference type="EMBL" id="MST90987.1"/>
    </source>
</evidence>
<dbReference type="GO" id="GO:0015297">
    <property type="term" value="F:antiporter activity"/>
    <property type="evidence" value="ECO:0007669"/>
    <property type="project" value="InterPro"/>
</dbReference>
<dbReference type="PANTHER" id="PTHR43823:SF3">
    <property type="entry name" value="MULTIDRUG EXPORT PROTEIN MEPA"/>
    <property type="match status" value="1"/>
</dbReference>
<accession>A0A6I2U065</accession>
<dbReference type="InterPro" id="IPR051327">
    <property type="entry name" value="MATE_MepA_subfamily"/>
</dbReference>
<dbReference type="AlphaFoldDB" id="A0A6I2U065"/>
<dbReference type="Proteomes" id="UP000431913">
    <property type="component" value="Unassembled WGS sequence"/>
</dbReference>
<evidence type="ECO:0008006" key="9">
    <source>
        <dbReference type="Google" id="ProtNLM"/>
    </source>
</evidence>
<evidence type="ECO:0000256" key="3">
    <source>
        <dbReference type="ARBA" id="ARBA00022692"/>
    </source>
</evidence>
<gene>
    <name evidence="7" type="ORF">FYJ76_03390</name>
</gene>
<evidence type="ECO:0000256" key="1">
    <source>
        <dbReference type="ARBA" id="ARBA00004651"/>
    </source>
</evidence>
<protein>
    <recommendedName>
        <fullName evidence="9">MATE family efflux transporter</fullName>
    </recommendedName>
</protein>
<keyword evidence="3 6" id="KW-0812">Transmembrane</keyword>
<feature type="transmembrane region" description="Helical" evidence="6">
    <location>
        <begin position="98"/>
        <end position="116"/>
    </location>
</feature>
<keyword evidence="2" id="KW-1003">Cell membrane</keyword>
<evidence type="ECO:0000256" key="2">
    <source>
        <dbReference type="ARBA" id="ARBA00022475"/>
    </source>
</evidence>
<organism evidence="7 8">
    <name type="scientific">Ruthenibacterium lactatiformans</name>
    <dbReference type="NCBI Taxonomy" id="1550024"/>
    <lineage>
        <taxon>Bacteria</taxon>
        <taxon>Bacillati</taxon>
        <taxon>Bacillota</taxon>
        <taxon>Clostridia</taxon>
        <taxon>Eubacteriales</taxon>
        <taxon>Oscillospiraceae</taxon>
        <taxon>Ruthenibacterium</taxon>
    </lineage>
</organism>
<dbReference type="GO" id="GO:0005886">
    <property type="term" value="C:plasma membrane"/>
    <property type="evidence" value="ECO:0007669"/>
    <property type="project" value="UniProtKB-SubCell"/>
</dbReference>
<dbReference type="RefSeq" id="WP_082670855.1">
    <property type="nucleotide sequence ID" value="NZ_LMUA01000066.1"/>
</dbReference>